<keyword evidence="2" id="KW-0934">Plastid</keyword>
<evidence type="ECO:0000313" key="5">
    <source>
        <dbReference type="EMBL" id="KAK1745176.1"/>
    </source>
</evidence>
<dbReference type="InterPro" id="IPR039633">
    <property type="entry name" value="PAP"/>
</dbReference>
<dbReference type="GO" id="GO:0009536">
    <property type="term" value="C:plastid"/>
    <property type="evidence" value="ECO:0007669"/>
    <property type="project" value="UniProtKB-SubCell"/>
</dbReference>
<keyword evidence="3" id="KW-0732">Signal</keyword>
<accession>A0AAD8YER9</accession>
<evidence type="ECO:0000259" key="4">
    <source>
        <dbReference type="Pfam" id="PF04755"/>
    </source>
</evidence>
<sequence length="297" mass="32459">MMLSTSLLLFLATCGVEVSSFSPAPMLATGASAQHRQMTHIFSMPDDPYPSDYDADDLESTEKTVSVDMDENDAIIRDELKRELILLSSVTNRGSCATTEESNLVVDLVTQLEALNPTADPAANCQGDWELCYSSTQSFRSSPFFLAIRSFLGDDNKQIAESAFDIHDAATTASRVGKVRQIIDKNNNELVSEYEVSVGLLPGLPVQVKGTVITSAEMSVIRPESWELEVKGTKVKGSNVPFLDAFLDDSDLEVPVGEAYKAVSGAVPVSTLKTFYVDEGLRITRDVDENFYVFTRA</sequence>
<evidence type="ECO:0000313" key="6">
    <source>
        <dbReference type="Proteomes" id="UP001224775"/>
    </source>
</evidence>
<proteinExistence type="predicted"/>
<dbReference type="PANTHER" id="PTHR31906">
    <property type="entry name" value="PLASTID-LIPID-ASSOCIATED PROTEIN 4, CHLOROPLASTIC-RELATED"/>
    <property type="match status" value="1"/>
</dbReference>
<dbReference type="EMBL" id="JATAAI010000006">
    <property type="protein sequence ID" value="KAK1745176.1"/>
    <property type="molecule type" value="Genomic_DNA"/>
</dbReference>
<evidence type="ECO:0000256" key="1">
    <source>
        <dbReference type="ARBA" id="ARBA00004474"/>
    </source>
</evidence>
<evidence type="ECO:0000256" key="3">
    <source>
        <dbReference type="SAM" id="SignalP"/>
    </source>
</evidence>
<dbReference type="Pfam" id="PF04755">
    <property type="entry name" value="PAP_fibrillin"/>
    <property type="match status" value="1"/>
</dbReference>
<feature type="chain" id="PRO_5042201157" evidence="3">
    <location>
        <begin position="21"/>
        <end position="297"/>
    </location>
</feature>
<evidence type="ECO:0000256" key="2">
    <source>
        <dbReference type="ARBA" id="ARBA00022640"/>
    </source>
</evidence>
<comment type="subcellular location">
    <subcellularLocation>
        <location evidence="1">Plastid</location>
    </subcellularLocation>
</comment>
<dbReference type="AlphaFoldDB" id="A0AAD8YER9"/>
<organism evidence="5 6">
    <name type="scientific">Skeletonema marinoi</name>
    <dbReference type="NCBI Taxonomy" id="267567"/>
    <lineage>
        <taxon>Eukaryota</taxon>
        <taxon>Sar</taxon>
        <taxon>Stramenopiles</taxon>
        <taxon>Ochrophyta</taxon>
        <taxon>Bacillariophyta</taxon>
        <taxon>Coscinodiscophyceae</taxon>
        <taxon>Thalassiosirophycidae</taxon>
        <taxon>Thalassiosirales</taxon>
        <taxon>Skeletonemataceae</taxon>
        <taxon>Skeletonema</taxon>
        <taxon>Skeletonema marinoi-dohrnii complex</taxon>
    </lineage>
</organism>
<reference evidence="5" key="1">
    <citation type="submission" date="2023-06" db="EMBL/GenBank/DDBJ databases">
        <title>Survivors Of The Sea: Transcriptome response of Skeletonema marinoi to long-term dormancy.</title>
        <authorList>
            <person name="Pinder M.I.M."/>
            <person name="Kourtchenko O."/>
            <person name="Robertson E.K."/>
            <person name="Larsson T."/>
            <person name="Maumus F."/>
            <person name="Osuna-Cruz C.M."/>
            <person name="Vancaester E."/>
            <person name="Stenow R."/>
            <person name="Vandepoele K."/>
            <person name="Ploug H."/>
            <person name="Bruchert V."/>
            <person name="Godhe A."/>
            <person name="Topel M."/>
        </authorList>
    </citation>
    <scope>NUCLEOTIDE SEQUENCE</scope>
    <source>
        <strain evidence="5">R05AC</strain>
    </source>
</reference>
<protein>
    <submittedName>
        <fullName evidence="5">PAP/fibrillin family protein</fullName>
    </submittedName>
</protein>
<gene>
    <name evidence="5" type="ORF">QTG54_004467</name>
</gene>
<dbReference type="Proteomes" id="UP001224775">
    <property type="component" value="Unassembled WGS sequence"/>
</dbReference>
<dbReference type="InterPro" id="IPR006843">
    <property type="entry name" value="PAP/fibrillin_dom"/>
</dbReference>
<keyword evidence="6" id="KW-1185">Reference proteome</keyword>
<feature type="signal peptide" evidence="3">
    <location>
        <begin position="1"/>
        <end position="20"/>
    </location>
</feature>
<comment type="caution">
    <text evidence="5">The sequence shown here is derived from an EMBL/GenBank/DDBJ whole genome shotgun (WGS) entry which is preliminary data.</text>
</comment>
<name>A0AAD8YER9_9STRA</name>
<feature type="domain" description="Plastid lipid-associated protein/fibrillin conserved" evidence="4">
    <location>
        <begin position="79"/>
        <end position="294"/>
    </location>
</feature>